<organism evidence="1 2">
    <name type="scientific">Mucilaginibacter gynuensis</name>
    <dbReference type="NCBI Taxonomy" id="1302236"/>
    <lineage>
        <taxon>Bacteria</taxon>
        <taxon>Pseudomonadati</taxon>
        <taxon>Bacteroidota</taxon>
        <taxon>Sphingobacteriia</taxon>
        <taxon>Sphingobacteriales</taxon>
        <taxon>Sphingobacteriaceae</taxon>
        <taxon>Mucilaginibacter</taxon>
    </lineage>
</organism>
<reference evidence="2" key="1">
    <citation type="journal article" date="2019" name="Int. J. Syst. Evol. Microbiol.">
        <title>The Global Catalogue of Microorganisms (GCM) 10K type strain sequencing project: providing services to taxonomists for standard genome sequencing and annotation.</title>
        <authorList>
            <consortium name="The Broad Institute Genomics Platform"/>
            <consortium name="The Broad Institute Genome Sequencing Center for Infectious Disease"/>
            <person name="Wu L."/>
            <person name="Ma J."/>
        </authorList>
    </citation>
    <scope>NUCLEOTIDE SEQUENCE [LARGE SCALE GENOMIC DNA]</scope>
    <source>
        <strain evidence="2">JCM 17705</strain>
    </source>
</reference>
<sequence>MAMAEKGNSKAKSKVATAIEEQTAKLHLDILSGPPLCYGRLADPEDPQKETYRLICRTVGRLLPAARYIQQAGQAGRA</sequence>
<proteinExistence type="predicted"/>
<dbReference type="Proteomes" id="UP001500582">
    <property type="component" value="Unassembled WGS sequence"/>
</dbReference>
<protein>
    <submittedName>
        <fullName evidence="1">Uncharacterized protein</fullName>
    </submittedName>
</protein>
<name>A0ABP8GCJ2_9SPHI</name>
<accession>A0ABP8GCJ2</accession>
<gene>
    <name evidence="1" type="ORF">GCM10023149_21410</name>
</gene>
<keyword evidence="2" id="KW-1185">Reference proteome</keyword>
<comment type="caution">
    <text evidence="1">The sequence shown here is derived from an EMBL/GenBank/DDBJ whole genome shotgun (WGS) entry which is preliminary data.</text>
</comment>
<evidence type="ECO:0000313" key="2">
    <source>
        <dbReference type="Proteomes" id="UP001500582"/>
    </source>
</evidence>
<evidence type="ECO:0000313" key="1">
    <source>
        <dbReference type="EMBL" id="GAA4321530.1"/>
    </source>
</evidence>
<dbReference type="EMBL" id="BAABFT010000004">
    <property type="protein sequence ID" value="GAA4321530.1"/>
    <property type="molecule type" value="Genomic_DNA"/>
</dbReference>